<reference evidence="2 3" key="1">
    <citation type="journal article" date="2018" name="Nat. Ecol. Evol.">
        <title>Pezizomycetes genomes reveal the molecular basis of ectomycorrhizal truffle lifestyle.</title>
        <authorList>
            <person name="Murat C."/>
            <person name="Payen T."/>
            <person name="Noel B."/>
            <person name="Kuo A."/>
            <person name="Morin E."/>
            <person name="Chen J."/>
            <person name="Kohler A."/>
            <person name="Krizsan K."/>
            <person name="Balestrini R."/>
            <person name="Da Silva C."/>
            <person name="Montanini B."/>
            <person name="Hainaut M."/>
            <person name="Levati E."/>
            <person name="Barry K.W."/>
            <person name="Belfiori B."/>
            <person name="Cichocki N."/>
            <person name="Clum A."/>
            <person name="Dockter R.B."/>
            <person name="Fauchery L."/>
            <person name="Guy J."/>
            <person name="Iotti M."/>
            <person name="Le Tacon F."/>
            <person name="Lindquist E.A."/>
            <person name="Lipzen A."/>
            <person name="Malagnac F."/>
            <person name="Mello A."/>
            <person name="Molinier V."/>
            <person name="Miyauchi S."/>
            <person name="Poulain J."/>
            <person name="Riccioni C."/>
            <person name="Rubini A."/>
            <person name="Sitrit Y."/>
            <person name="Splivallo R."/>
            <person name="Traeger S."/>
            <person name="Wang M."/>
            <person name="Zifcakova L."/>
            <person name="Wipf D."/>
            <person name="Zambonelli A."/>
            <person name="Paolocci F."/>
            <person name="Nowrousian M."/>
            <person name="Ottonello S."/>
            <person name="Baldrian P."/>
            <person name="Spatafora J.W."/>
            <person name="Henrissat B."/>
            <person name="Nagy L.G."/>
            <person name="Aury J.M."/>
            <person name="Wincker P."/>
            <person name="Grigoriev I.V."/>
            <person name="Bonfante P."/>
            <person name="Martin F.M."/>
        </authorList>
    </citation>
    <scope>NUCLEOTIDE SEQUENCE [LARGE SCALE GENOMIC DNA]</scope>
    <source>
        <strain evidence="2 3">RN42</strain>
    </source>
</reference>
<dbReference type="SUPFAM" id="SSF48403">
    <property type="entry name" value="Ankyrin repeat"/>
    <property type="match status" value="1"/>
</dbReference>
<organism evidence="2 3">
    <name type="scientific">Ascobolus immersus RN42</name>
    <dbReference type="NCBI Taxonomy" id="1160509"/>
    <lineage>
        <taxon>Eukaryota</taxon>
        <taxon>Fungi</taxon>
        <taxon>Dikarya</taxon>
        <taxon>Ascomycota</taxon>
        <taxon>Pezizomycotina</taxon>
        <taxon>Pezizomycetes</taxon>
        <taxon>Pezizales</taxon>
        <taxon>Ascobolaceae</taxon>
        <taxon>Ascobolus</taxon>
    </lineage>
</organism>
<dbReference type="PROSITE" id="PS50297">
    <property type="entry name" value="ANK_REP_REGION"/>
    <property type="match status" value="1"/>
</dbReference>
<evidence type="ECO:0000256" key="1">
    <source>
        <dbReference type="PROSITE-ProRule" id="PRU00023"/>
    </source>
</evidence>
<dbReference type="Proteomes" id="UP000275078">
    <property type="component" value="Unassembled WGS sequence"/>
</dbReference>
<evidence type="ECO:0000313" key="2">
    <source>
        <dbReference type="EMBL" id="RPA71948.1"/>
    </source>
</evidence>
<dbReference type="SMART" id="SM00248">
    <property type="entry name" value="ANK"/>
    <property type="match status" value="2"/>
</dbReference>
<dbReference type="InterPro" id="IPR036770">
    <property type="entry name" value="Ankyrin_rpt-contain_sf"/>
</dbReference>
<dbReference type="PROSITE" id="PS50088">
    <property type="entry name" value="ANK_REPEAT"/>
    <property type="match status" value="1"/>
</dbReference>
<proteinExistence type="predicted"/>
<dbReference type="AlphaFoldDB" id="A0A3N4HGJ2"/>
<feature type="repeat" description="ANK" evidence="1">
    <location>
        <begin position="174"/>
        <end position="206"/>
    </location>
</feature>
<dbReference type="EMBL" id="ML119889">
    <property type="protein sequence ID" value="RPA71948.1"/>
    <property type="molecule type" value="Genomic_DNA"/>
</dbReference>
<evidence type="ECO:0000313" key="3">
    <source>
        <dbReference type="Proteomes" id="UP000275078"/>
    </source>
</evidence>
<dbReference type="InterPro" id="IPR002110">
    <property type="entry name" value="Ankyrin_rpt"/>
</dbReference>
<gene>
    <name evidence="2" type="ORF">BJ508DRAFT_381807</name>
</gene>
<keyword evidence="3" id="KW-1185">Reference proteome</keyword>
<dbReference type="Pfam" id="PF13606">
    <property type="entry name" value="Ank_3"/>
    <property type="match status" value="1"/>
</dbReference>
<sequence length="425" mass="48419">MAKRKRTPMPTRTFTSLPYELHFLIASYLPPEHLTLLSTDSISPTTLFRPYTDHLFHQFKRTLLDPAPWSTQDGLPLWSNIMTQTLRFLRAVRLTHIAKFLDYLIVSSHHTDADTQRAVRRILFGLAEDQPQNLSEERKRLYILQLLHYRGINLDTPLPIHNKRLLETPNSPIQPRTLLHYACAHLDASLVHFLLRNGADPNSLTAPYSQVIRLNEDTGIVFPAHAWTPVNITIDAFFGQTYIGSRLVERKERTVMVKMILSMLAQAKARFGAPEGGIVPLLQPFYYIGITLNYGHTPLLRALRDASSLRKDVVECLKKILPVLLELGADPDEEGVMCVGQFAGRERREGELHELLKVECWPLWWSGSQGKKVRRKVIEILRRHGASERGVVDGKATALGVLIMDIEKGLGEGWARNIEWELRLA</sequence>
<name>A0A3N4HGJ2_ASCIM</name>
<protein>
    <submittedName>
        <fullName evidence="2">Uncharacterized protein</fullName>
    </submittedName>
</protein>
<dbReference type="Gene3D" id="1.25.40.20">
    <property type="entry name" value="Ankyrin repeat-containing domain"/>
    <property type="match status" value="1"/>
</dbReference>
<keyword evidence="1" id="KW-0040">ANK repeat</keyword>
<accession>A0A3N4HGJ2</accession>